<dbReference type="Proteomes" id="UP000238762">
    <property type="component" value="Unassembled WGS sequence"/>
</dbReference>
<accession>A0A2T1C331</accession>
<name>A0A2T1C331_9CYAN</name>
<sequence>MKNWPTWFPCPSAWMSALFLTVFAGSIAVWSQRISDLGMYLAKYSHRFTFGCGVLAIIFPIIMVAIIHHVFHVFLDNCLPDSQGAESTRTQGLFPTTFSWWEGLYSWLVLVLATILTGGILGIILSQEEIWRSLYVWQRVWYKFDYLMTFPTFVWVIVAAYLYQFEHIVREKFIAAKTP</sequence>
<reference evidence="2 3" key="2">
    <citation type="submission" date="2018-03" db="EMBL/GenBank/DDBJ databases">
        <title>The ancient ancestry and fast evolution of plastids.</title>
        <authorList>
            <person name="Moore K.R."/>
            <person name="Magnabosco C."/>
            <person name="Momper L."/>
            <person name="Gold D.A."/>
            <person name="Bosak T."/>
            <person name="Fournier G.P."/>
        </authorList>
    </citation>
    <scope>NUCLEOTIDE SEQUENCE [LARGE SCALE GENOMIC DNA]</scope>
    <source>
        <strain evidence="2 3">CCAP 1448/3</strain>
    </source>
</reference>
<organism evidence="2 3">
    <name type="scientific">Merismopedia glauca CCAP 1448/3</name>
    <dbReference type="NCBI Taxonomy" id="1296344"/>
    <lineage>
        <taxon>Bacteria</taxon>
        <taxon>Bacillati</taxon>
        <taxon>Cyanobacteriota</taxon>
        <taxon>Cyanophyceae</taxon>
        <taxon>Synechococcales</taxon>
        <taxon>Merismopediaceae</taxon>
        <taxon>Merismopedia</taxon>
    </lineage>
</organism>
<keyword evidence="1" id="KW-1133">Transmembrane helix</keyword>
<feature type="transmembrane region" description="Helical" evidence="1">
    <location>
        <begin position="146"/>
        <end position="163"/>
    </location>
</feature>
<feature type="transmembrane region" description="Helical" evidence="1">
    <location>
        <begin position="50"/>
        <end position="71"/>
    </location>
</feature>
<evidence type="ECO:0000313" key="3">
    <source>
        <dbReference type="Proteomes" id="UP000238762"/>
    </source>
</evidence>
<keyword evidence="1" id="KW-0812">Transmembrane</keyword>
<reference evidence="2 3" key="1">
    <citation type="submission" date="2018-02" db="EMBL/GenBank/DDBJ databases">
        <authorList>
            <person name="Cohen D.B."/>
            <person name="Kent A.D."/>
        </authorList>
    </citation>
    <scope>NUCLEOTIDE SEQUENCE [LARGE SCALE GENOMIC DNA]</scope>
    <source>
        <strain evidence="2 3">CCAP 1448/3</strain>
    </source>
</reference>
<feature type="transmembrane region" description="Helical" evidence="1">
    <location>
        <begin position="104"/>
        <end position="125"/>
    </location>
</feature>
<feature type="transmembrane region" description="Helical" evidence="1">
    <location>
        <begin position="12"/>
        <end position="30"/>
    </location>
</feature>
<evidence type="ECO:0000313" key="2">
    <source>
        <dbReference type="EMBL" id="PSB02676.1"/>
    </source>
</evidence>
<proteinExistence type="predicted"/>
<dbReference type="RefSeq" id="WP_106288876.1">
    <property type="nucleotide sequence ID" value="NZ_CAWNTC010000045.1"/>
</dbReference>
<evidence type="ECO:0000256" key="1">
    <source>
        <dbReference type="SAM" id="Phobius"/>
    </source>
</evidence>
<dbReference type="EMBL" id="PVWJ01000052">
    <property type="protein sequence ID" value="PSB02676.1"/>
    <property type="molecule type" value="Genomic_DNA"/>
</dbReference>
<keyword evidence="1" id="KW-0472">Membrane</keyword>
<gene>
    <name evidence="2" type="ORF">C7B64_11910</name>
</gene>
<dbReference type="OrthoDB" id="570330at2"/>
<protein>
    <submittedName>
        <fullName evidence="2">Uncharacterized protein</fullName>
    </submittedName>
</protein>
<comment type="caution">
    <text evidence="2">The sequence shown here is derived from an EMBL/GenBank/DDBJ whole genome shotgun (WGS) entry which is preliminary data.</text>
</comment>
<keyword evidence="3" id="KW-1185">Reference proteome</keyword>
<dbReference type="AlphaFoldDB" id="A0A2T1C331"/>